<dbReference type="Proteomes" id="UP000634229">
    <property type="component" value="Unassembled WGS sequence"/>
</dbReference>
<gene>
    <name evidence="1" type="ORF">JK363_12240</name>
</gene>
<name>A0ABS1NBK8_9ACTN</name>
<reference evidence="1 2" key="1">
    <citation type="submission" date="2021-01" db="EMBL/GenBank/DDBJ databases">
        <title>WGS of actinomycetes isolated from Thailand.</title>
        <authorList>
            <person name="Thawai C."/>
        </authorList>
    </citation>
    <scope>NUCLEOTIDE SEQUENCE [LARGE SCALE GENOMIC DNA]</scope>
    <source>
        <strain evidence="1 2">CA1R205</strain>
    </source>
</reference>
<organism evidence="1 2">
    <name type="scientific">Streptomyces coffeae</name>
    <dbReference type="NCBI Taxonomy" id="621382"/>
    <lineage>
        <taxon>Bacteria</taxon>
        <taxon>Bacillati</taxon>
        <taxon>Actinomycetota</taxon>
        <taxon>Actinomycetes</taxon>
        <taxon>Kitasatosporales</taxon>
        <taxon>Streptomycetaceae</taxon>
        <taxon>Streptomyces</taxon>
    </lineage>
</organism>
<keyword evidence="2" id="KW-1185">Reference proteome</keyword>
<evidence type="ECO:0000313" key="2">
    <source>
        <dbReference type="Proteomes" id="UP000634229"/>
    </source>
</evidence>
<accession>A0ABS1NBK8</accession>
<dbReference type="RefSeq" id="WP_201874712.1">
    <property type="nucleotide sequence ID" value="NZ_JAERRF010000006.1"/>
</dbReference>
<evidence type="ECO:0000313" key="1">
    <source>
        <dbReference type="EMBL" id="MBL1097433.1"/>
    </source>
</evidence>
<comment type="caution">
    <text evidence="1">The sequence shown here is derived from an EMBL/GenBank/DDBJ whole genome shotgun (WGS) entry which is preliminary data.</text>
</comment>
<dbReference type="EMBL" id="JAERRF010000006">
    <property type="protein sequence ID" value="MBL1097433.1"/>
    <property type="molecule type" value="Genomic_DNA"/>
</dbReference>
<proteinExistence type="predicted"/>
<protein>
    <submittedName>
        <fullName evidence="1">DUF2867 domain-containing protein</fullName>
    </submittedName>
</protein>
<sequence>MATARAQRVDVPQALQDGQKFTGFQYESAYQLPVEDARKLTPEQWARATFEDAPAVLRWFLRFGWTKVLGLRMGPKTTSPRHVLGWHITDSDDATMTVEAHSGIVATYNVVMVNDGDVVWVTFVRFNKGIARAVWGMARPIHQMAVPYLLKRADRTRATG</sequence>